<evidence type="ECO:0000313" key="3">
    <source>
        <dbReference type="Proteomes" id="UP001295684"/>
    </source>
</evidence>
<reference evidence="2" key="1">
    <citation type="submission" date="2023-07" db="EMBL/GenBank/DDBJ databases">
        <authorList>
            <consortium name="AG Swart"/>
            <person name="Singh M."/>
            <person name="Singh A."/>
            <person name="Seah K."/>
            <person name="Emmerich C."/>
        </authorList>
    </citation>
    <scope>NUCLEOTIDE SEQUENCE</scope>
    <source>
        <strain evidence="2">DP1</strain>
    </source>
</reference>
<name>A0AAD2CWZ6_EUPCR</name>
<sequence>MKGKFVPLATFTQRRRKTIVISKMKTKFCGGQELNRAKKASLSNPLHLSILTPDQASEVSQEETKGFHFTMGPSLLEKKRMKMEAKGKRRPKLKLKTRIKKFPLVQKQDRELSTVSEKNLDLKYSKIKKRNRNATQRIKTRFPKSLTFKLKLQKTKTKRFKQTKKAAILRKRPIQLDHSRPESSTDSRKEKFHLGRDGQNQFKANKALFTITARSRHYEKGRRLGRSLRNSISIYDSSCELQKEFDTIKTGFRTERGSLRKSWQLQRNDLKQILRTDISSKKKLCINFAKTLTSKYCDTGGKFLNASSDMFDKIMKEAEKIDCIDI</sequence>
<proteinExistence type="predicted"/>
<organism evidence="2 3">
    <name type="scientific">Euplotes crassus</name>
    <dbReference type="NCBI Taxonomy" id="5936"/>
    <lineage>
        <taxon>Eukaryota</taxon>
        <taxon>Sar</taxon>
        <taxon>Alveolata</taxon>
        <taxon>Ciliophora</taxon>
        <taxon>Intramacronucleata</taxon>
        <taxon>Spirotrichea</taxon>
        <taxon>Hypotrichia</taxon>
        <taxon>Euplotida</taxon>
        <taxon>Euplotidae</taxon>
        <taxon>Moneuplotes</taxon>
    </lineage>
</organism>
<evidence type="ECO:0000256" key="1">
    <source>
        <dbReference type="SAM" id="MobiDB-lite"/>
    </source>
</evidence>
<comment type="caution">
    <text evidence="2">The sequence shown here is derived from an EMBL/GenBank/DDBJ whole genome shotgun (WGS) entry which is preliminary data.</text>
</comment>
<gene>
    <name evidence="2" type="ORF">ECRASSUSDP1_LOCUS14942</name>
</gene>
<accession>A0AAD2CWZ6</accession>
<feature type="region of interest" description="Disordered" evidence="1">
    <location>
        <begin position="170"/>
        <end position="190"/>
    </location>
</feature>
<dbReference type="AlphaFoldDB" id="A0AAD2CWZ6"/>
<keyword evidence="3" id="KW-1185">Reference proteome</keyword>
<protein>
    <submittedName>
        <fullName evidence="2">Uncharacterized protein</fullName>
    </submittedName>
</protein>
<dbReference type="EMBL" id="CAMPGE010014950">
    <property type="protein sequence ID" value="CAI2373596.1"/>
    <property type="molecule type" value="Genomic_DNA"/>
</dbReference>
<dbReference type="Proteomes" id="UP001295684">
    <property type="component" value="Unassembled WGS sequence"/>
</dbReference>
<feature type="compositionally biased region" description="Basic and acidic residues" evidence="1">
    <location>
        <begin position="174"/>
        <end position="190"/>
    </location>
</feature>
<evidence type="ECO:0000313" key="2">
    <source>
        <dbReference type="EMBL" id="CAI2373596.1"/>
    </source>
</evidence>